<reference evidence="1 2" key="1">
    <citation type="journal article" date="2016" name="Genome Biol. Evol.">
        <title>Divergent and convergent evolution of fungal pathogenicity.</title>
        <authorList>
            <person name="Shang Y."/>
            <person name="Xiao G."/>
            <person name="Zheng P."/>
            <person name="Cen K."/>
            <person name="Zhan S."/>
            <person name="Wang C."/>
        </authorList>
    </citation>
    <scope>NUCLEOTIDE SEQUENCE [LARGE SCALE GENOMIC DNA]</scope>
    <source>
        <strain evidence="1 2">RCEF 4871</strain>
    </source>
</reference>
<dbReference type="STRING" id="1081105.A0A167DC39"/>
<gene>
    <name evidence="1" type="ORF">NOR_05040</name>
</gene>
<accession>A0A167DC39</accession>
<dbReference type="OMA" id="REKICHE"/>
<name>A0A167DC39_METRR</name>
<dbReference type="AlphaFoldDB" id="A0A167DC39"/>
<dbReference type="EMBL" id="AZHC01000014">
    <property type="protein sequence ID" value="OAA42191.1"/>
    <property type="molecule type" value="Genomic_DNA"/>
</dbReference>
<protein>
    <submittedName>
        <fullName evidence="1">Subtilisin-like serine protease</fullName>
    </submittedName>
</protein>
<comment type="caution">
    <text evidence="1">The sequence shown here is derived from an EMBL/GenBank/DDBJ whole genome shotgun (WGS) entry which is preliminary data.</text>
</comment>
<evidence type="ECO:0000313" key="1">
    <source>
        <dbReference type="EMBL" id="OAA42191.1"/>
    </source>
</evidence>
<dbReference type="OrthoDB" id="4935876at2759"/>
<evidence type="ECO:0000313" key="2">
    <source>
        <dbReference type="Proteomes" id="UP000243498"/>
    </source>
</evidence>
<dbReference type="Proteomes" id="UP000243498">
    <property type="component" value="Unassembled WGS sequence"/>
</dbReference>
<proteinExistence type="predicted"/>
<sequence length="545" mass="61950">MEKLTVKVAGRDVKYVDYFLNSLLGSENESLSTQQRRDLRRLLDWDPVCEPDRDFPLLRRPPSLLSFSQHRVSEFRWSHPHMVEAAQDLAIEYGIEQTDQQTEDQAREAEQALMNHRPTMLHCALALLCIEKMLPKRDYHRRNLLPADDDAQCGVNECGQLITAVQNYENITLGAESVYVCENDAFNQPFAIPELLEHKVSSVRPSEAAGTCRFYSATNCEGEYFEATHEGADLVLTHPNYNDRVVSLLCGTTRLETAPQRWEWTGQSREKICHEIHDLSLGFQLSDAAGAGTYDTIVLGFGDGLPEHIIADGPSAGFDEWQNIDLKRIFASDTIRMDQIKELSLTTRAVHWFYGGDEWFLIGLKLKARCVGLDIPVVMEKFKALNSAKAWNNPIKHTNRYDALVWQDSVNVEDWTARPPCSHVESMDITINLDKYSARTKNGLIVEAGDWERRIVHEPYPGTTYKVDIDLERAYSSRLVPLANIERISIKSRGGYDAVKISNVKLHANCGTLPIAMERNLDDWLYDDQRFDLALTAEEWVGGQD</sequence>
<organism evidence="1 2">
    <name type="scientific">Metarhizium rileyi (strain RCEF 4871)</name>
    <name type="common">Nomuraea rileyi</name>
    <dbReference type="NCBI Taxonomy" id="1649241"/>
    <lineage>
        <taxon>Eukaryota</taxon>
        <taxon>Fungi</taxon>
        <taxon>Dikarya</taxon>
        <taxon>Ascomycota</taxon>
        <taxon>Pezizomycotina</taxon>
        <taxon>Sordariomycetes</taxon>
        <taxon>Hypocreomycetidae</taxon>
        <taxon>Hypocreales</taxon>
        <taxon>Clavicipitaceae</taxon>
        <taxon>Metarhizium</taxon>
    </lineage>
</organism>
<keyword evidence="2" id="KW-1185">Reference proteome</keyword>